<dbReference type="AlphaFoldDB" id="A0A565B6D3"/>
<dbReference type="PROSITE" id="PS51319">
    <property type="entry name" value="TFIIS_N"/>
    <property type="match status" value="1"/>
</dbReference>
<evidence type="ECO:0000313" key="4">
    <source>
        <dbReference type="EMBL" id="VVA97157.1"/>
    </source>
</evidence>
<feature type="compositionally biased region" description="Basic and acidic residues" evidence="2">
    <location>
        <begin position="188"/>
        <end position="218"/>
    </location>
</feature>
<dbReference type="PANTHER" id="PTHR46554:SF2">
    <property type="entry name" value="TFIIS N-TERMINAL DOMAIN-CONTAINING PROTEIN"/>
    <property type="match status" value="1"/>
</dbReference>
<dbReference type="GO" id="GO:0005634">
    <property type="term" value="C:nucleus"/>
    <property type="evidence" value="ECO:0007669"/>
    <property type="project" value="UniProtKB-SubCell"/>
</dbReference>
<keyword evidence="1" id="KW-0539">Nucleus</keyword>
<evidence type="ECO:0000256" key="1">
    <source>
        <dbReference type="PROSITE-ProRule" id="PRU00649"/>
    </source>
</evidence>
<dbReference type="CDD" id="cd00183">
    <property type="entry name" value="TFIIS_I"/>
    <property type="match status" value="1"/>
</dbReference>
<keyword evidence="5" id="KW-1185">Reference proteome</keyword>
<dbReference type="SUPFAM" id="SSF47676">
    <property type="entry name" value="Conserved domain common to transcription factors TFIIS, elongin A, CRSP70"/>
    <property type="match status" value="1"/>
</dbReference>
<feature type="region of interest" description="Disordered" evidence="2">
    <location>
        <begin position="106"/>
        <end position="256"/>
    </location>
</feature>
<evidence type="ECO:0000259" key="3">
    <source>
        <dbReference type="PROSITE" id="PS51319"/>
    </source>
</evidence>
<dbReference type="EMBL" id="CABITT030000003">
    <property type="protein sequence ID" value="VVA97157.1"/>
    <property type="molecule type" value="Genomic_DNA"/>
</dbReference>
<dbReference type="Pfam" id="PF08711">
    <property type="entry name" value="Med26"/>
    <property type="match status" value="1"/>
</dbReference>
<protein>
    <recommendedName>
        <fullName evidence="3">TFIIS N-terminal domain-containing protein</fullName>
    </recommendedName>
</protein>
<feature type="domain" description="TFIIS N-terminal" evidence="3">
    <location>
        <begin position="1"/>
        <end position="46"/>
    </location>
</feature>
<sequence>MSISVDILKDTEIGKAVNGLRRHSSDTISKLAKTLLGEWKELVDQWMNTPKEISGAEGTPESANLSVLDEEEAFPSPPHDLDFFAPDPNGFELSQIFDCLDCDGNPRDSVGSKHERTLPSSARGRLEDTNEANVVGRYNKDQQMRRKEADVRPMKHSATDFDEPRRQPKQSGEQKAPAIQRKPLVVAEQKRKLAESQQDKLKDLDPDARFEFAKRKLQESYQQHENAKRQRTIQVLETIPKQSKAHKPQLKRSVRR</sequence>
<dbReference type="Gene3D" id="1.20.930.10">
    <property type="entry name" value="Conserved domain common to transcription factors TFIIS, elongin A, CRSP70"/>
    <property type="match status" value="1"/>
</dbReference>
<comment type="subcellular location">
    <subcellularLocation>
        <location evidence="1">Nucleus</location>
    </subcellularLocation>
</comment>
<feature type="compositionally biased region" description="Basic and acidic residues" evidence="2">
    <location>
        <begin position="106"/>
        <end position="117"/>
    </location>
</feature>
<proteinExistence type="predicted"/>
<feature type="compositionally biased region" description="Basic residues" evidence="2">
    <location>
        <begin position="243"/>
        <end position="256"/>
    </location>
</feature>
<gene>
    <name evidence="4" type="ORF">ANE_LOCUS7602</name>
</gene>
<evidence type="ECO:0000313" key="5">
    <source>
        <dbReference type="Proteomes" id="UP000489600"/>
    </source>
</evidence>
<feature type="compositionally biased region" description="Basic and acidic residues" evidence="2">
    <location>
        <begin position="138"/>
        <end position="166"/>
    </location>
</feature>
<accession>A0A565B6D3</accession>
<dbReference type="Proteomes" id="UP000489600">
    <property type="component" value="Unassembled WGS sequence"/>
</dbReference>
<dbReference type="InterPro" id="IPR035441">
    <property type="entry name" value="TFIIS/LEDGF_dom_sf"/>
</dbReference>
<comment type="caution">
    <text evidence="4">The sequence shown here is derived from an EMBL/GenBank/DDBJ whole genome shotgun (WGS) entry which is preliminary data.</text>
</comment>
<reference evidence="4" key="1">
    <citation type="submission" date="2019-07" db="EMBL/GenBank/DDBJ databases">
        <authorList>
            <person name="Dittberner H."/>
        </authorList>
    </citation>
    <scope>NUCLEOTIDE SEQUENCE [LARGE SCALE GENOMIC DNA]</scope>
</reference>
<dbReference type="PANTHER" id="PTHR46554">
    <property type="entry name" value="MEDIATOR OF RNA POLYMERASE II TRANSCRIPTION SUBUNIT 26A-RELATED"/>
    <property type="match status" value="1"/>
</dbReference>
<name>A0A565B6D3_9BRAS</name>
<evidence type="ECO:0000256" key="2">
    <source>
        <dbReference type="SAM" id="MobiDB-lite"/>
    </source>
</evidence>
<dbReference type="InterPro" id="IPR017923">
    <property type="entry name" value="TFIIS_N"/>
</dbReference>
<dbReference type="OrthoDB" id="44867at2759"/>
<organism evidence="4 5">
    <name type="scientific">Arabis nemorensis</name>
    <dbReference type="NCBI Taxonomy" id="586526"/>
    <lineage>
        <taxon>Eukaryota</taxon>
        <taxon>Viridiplantae</taxon>
        <taxon>Streptophyta</taxon>
        <taxon>Embryophyta</taxon>
        <taxon>Tracheophyta</taxon>
        <taxon>Spermatophyta</taxon>
        <taxon>Magnoliopsida</taxon>
        <taxon>eudicotyledons</taxon>
        <taxon>Gunneridae</taxon>
        <taxon>Pentapetalae</taxon>
        <taxon>rosids</taxon>
        <taxon>malvids</taxon>
        <taxon>Brassicales</taxon>
        <taxon>Brassicaceae</taxon>
        <taxon>Arabideae</taxon>
        <taxon>Arabis</taxon>
    </lineage>
</organism>